<sequence length="323" mass="36595">MEVPSQQTQEHGEKSWAQYADCKNMFRFGDLVPSTKTQHPAIVSEARDKKREERQNMTDLPSTDNAPPKECRSFTTLACSEGLGLVSSMEPGPRFGTPSPLHYGSQTPCWVRRKVTIPPPERSLDGLYVENLKNKLLAVIEPNTMNLAANVVLHVTTESGYQWFNKWCPHMNFREVFEAINIQGTESKLASERYNVPQDAIDSSFPKLLKLIDQCAMFLRVLGDSERKTLLEQTRSIFQWIPISLSVKKTRVLEQAKCSLKALNKRYNLKKTQGPNELEILDKAAAEFNVCRKTFETQMLDQLNVLLASTAQSTPRPSMLDSN</sequence>
<evidence type="ECO:0000313" key="1">
    <source>
        <dbReference type="EMBL" id="KAJ8122215.1"/>
    </source>
</evidence>
<proteinExistence type="predicted"/>
<comment type="caution">
    <text evidence="1">The sequence shown here is derived from an EMBL/GenBank/DDBJ whole genome shotgun (WGS) entry which is preliminary data.</text>
</comment>
<gene>
    <name evidence="1" type="ORF">ONZ43_g1534</name>
</gene>
<accession>A0ACC2J482</accession>
<dbReference type="EMBL" id="JAPESX010000269">
    <property type="protein sequence ID" value="KAJ8122215.1"/>
    <property type="molecule type" value="Genomic_DNA"/>
</dbReference>
<evidence type="ECO:0000313" key="2">
    <source>
        <dbReference type="Proteomes" id="UP001153334"/>
    </source>
</evidence>
<dbReference type="Proteomes" id="UP001153334">
    <property type="component" value="Unassembled WGS sequence"/>
</dbReference>
<protein>
    <submittedName>
        <fullName evidence="1">Uncharacterized protein</fullName>
    </submittedName>
</protein>
<keyword evidence="2" id="KW-1185">Reference proteome</keyword>
<organism evidence="1 2">
    <name type="scientific">Nemania bipapillata</name>
    <dbReference type="NCBI Taxonomy" id="110536"/>
    <lineage>
        <taxon>Eukaryota</taxon>
        <taxon>Fungi</taxon>
        <taxon>Dikarya</taxon>
        <taxon>Ascomycota</taxon>
        <taxon>Pezizomycotina</taxon>
        <taxon>Sordariomycetes</taxon>
        <taxon>Xylariomycetidae</taxon>
        <taxon>Xylariales</taxon>
        <taxon>Xylariaceae</taxon>
        <taxon>Nemania</taxon>
    </lineage>
</organism>
<reference evidence="1" key="1">
    <citation type="submission" date="2022-11" db="EMBL/GenBank/DDBJ databases">
        <title>Genome Sequence of Nemania bipapillata.</title>
        <authorList>
            <person name="Buettner E."/>
        </authorList>
    </citation>
    <scope>NUCLEOTIDE SEQUENCE</scope>
    <source>
        <strain evidence="1">CP14</strain>
    </source>
</reference>
<name>A0ACC2J482_9PEZI</name>